<name>A0A1H6U867_9FIRM</name>
<feature type="active site" description="Proton acceptor" evidence="9">
    <location>
        <position position="244"/>
    </location>
</feature>
<dbReference type="Proteomes" id="UP000183028">
    <property type="component" value="Unassembled WGS sequence"/>
</dbReference>
<dbReference type="eggNOG" id="COG0524">
    <property type="taxonomic scope" value="Bacteria"/>
</dbReference>
<comment type="caution">
    <text evidence="9">Lacks conserved residue(s) required for the propagation of feature annotation.</text>
</comment>
<proteinExistence type="inferred from homology"/>
<dbReference type="GO" id="GO:0046872">
    <property type="term" value="F:metal ion binding"/>
    <property type="evidence" value="ECO:0007669"/>
    <property type="project" value="UniProtKB-KW"/>
</dbReference>
<dbReference type="InterPro" id="IPR011611">
    <property type="entry name" value="PfkB_dom"/>
</dbReference>
<dbReference type="Gene3D" id="3.40.1190.20">
    <property type="match status" value="1"/>
</dbReference>
<dbReference type="CDD" id="cd01174">
    <property type="entry name" value="ribokinase"/>
    <property type="match status" value="1"/>
</dbReference>
<keyword evidence="3 9" id="KW-0547">Nucleotide-binding</keyword>
<feature type="binding site" evidence="9">
    <location>
        <position position="135"/>
    </location>
    <ligand>
        <name>substrate</name>
    </ligand>
</feature>
<comment type="subunit">
    <text evidence="9">Homodimer.</text>
</comment>
<keyword evidence="6 9" id="KW-0460">Magnesium</keyword>
<dbReference type="InterPro" id="IPR029056">
    <property type="entry name" value="Ribokinase-like"/>
</dbReference>
<keyword evidence="1 9" id="KW-0808">Transferase</keyword>
<protein>
    <recommendedName>
        <fullName evidence="9">Ribokinase</fullName>
        <shortName evidence="9">RK</shortName>
        <ecNumber evidence="9">2.7.1.15</ecNumber>
    </recommendedName>
</protein>
<dbReference type="EC" id="2.7.1.15" evidence="9"/>
<feature type="binding site" evidence="9">
    <location>
        <position position="240"/>
    </location>
    <ligand>
        <name>K(+)</name>
        <dbReference type="ChEBI" id="CHEBI:29103"/>
    </ligand>
</feature>
<evidence type="ECO:0000256" key="5">
    <source>
        <dbReference type="ARBA" id="ARBA00022840"/>
    </source>
</evidence>
<comment type="pathway">
    <text evidence="9">Carbohydrate metabolism; D-ribose degradation; D-ribose 5-phosphate from beta-D-ribopyranose: step 2/2.</text>
</comment>
<dbReference type="UniPathway" id="UPA00916">
    <property type="reaction ID" value="UER00889"/>
</dbReference>
<dbReference type="GO" id="GO:0019303">
    <property type="term" value="P:D-ribose catabolic process"/>
    <property type="evidence" value="ECO:0007669"/>
    <property type="project" value="UniProtKB-UniRule"/>
</dbReference>
<dbReference type="GO" id="GO:0005524">
    <property type="term" value="F:ATP binding"/>
    <property type="evidence" value="ECO:0007669"/>
    <property type="project" value="UniProtKB-UniRule"/>
</dbReference>
<feature type="binding site" evidence="9">
    <location>
        <position position="238"/>
    </location>
    <ligand>
        <name>K(+)</name>
        <dbReference type="ChEBI" id="CHEBI:29103"/>
    </ligand>
</feature>
<dbReference type="AlphaFoldDB" id="A0A1H6U867"/>
<keyword evidence="2 9" id="KW-0479">Metal-binding</keyword>
<organism evidence="11 12">
    <name type="scientific">Sharpea azabuensis</name>
    <dbReference type="NCBI Taxonomy" id="322505"/>
    <lineage>
        <taxon>Bacteria</taxon>
        <taxon>Bacillati</taxon>
        <taxon>Bacillota</taxon>
        <taxon>Erysipelotrichia</taxon>
        <taxon>Erysipelotrichales</taxon>
        <taxon>Coprobacillaceae</taxon>
        <taxon>Sharpea</taxon>
    </lineage>
</organism>
<comment type="activity regulation">
    <text evidence="9">Activated by a monovalent cation that binds near, but not in, the active site. The most likely occupant of the site in vivo is potassium. Ion binding induces a conformational change that may alter substrate affinity.</text>
</comment>
<dbReference type="GO" id="GO:0005737">
    <property type="term" value="C:cytoplasm"/>
    <property type="evidence" value="ECO:0007669"/>
    <property type="project" value="UniProtKB-SubCell"/>
</dbReference>
<keyword evidence="7 9" id="KW-0630">Potassium</keyword>
<dbReference type="PANTHER" id="PTHR10584">
    <property type="entry name" value="SUGAR KINASE"/>
    <property type="match status" value="1"/>
</dbReference>
<dbReference type="InterPro" id="IPR002139">
    <property type="entry name" value="Ribo/fructo_kinase"/>
</dbReference>
<comment type="subcellular location">
    <subcellularLocation>
        <location evidence="9">Cytoplasm</location>
    </subcellularLocation>
</comment>
<feature type="binding site" evidence="9">
    <location>
        <position position="277"/>
    </location>
    <ligand>
        <name>K(+)</name>
        <dbReference type="ChEBI" id="CHEBI:29103"/>
    </ligand>
</feature>
<dbReference type="SUPFAM" id="SSF53613">
    <property type="entry name" value="Ribokinase-like"/>
    <property type="match status" value="1"/>
</dbReference>
<comment type="cofactor">
    <cofactor evidence="9">
        <name>Mg(2+)</name>
        <dbReference type="ChEBI" id="CHEBI:18420"/>
    </cofactor>
    <text evidence="9">Requires a divalent cation, most likely magnesium in vivo, as an electrophilic catalyst to aid phosphoryl group transfer. It is the chelate of the metal and the nucleotide that is the actual substrate.</text>
</comment>
<dbReference type="EMBL" id="FNYK01000029">
    <property type="protein sequence ID" value="SEI85797.1"/>
    <property type="molecule type" value="Genomic_DNA"/>
</dbReference>
<keyword evidence="4 9" id="KW-0418">Kinase</keyword>
<dbReference type="Pfam" id="PF00294">
    <property type="entry name" value="PfkB"/>
    <property type="match status" value="1"/>
</dbReference>
<feature type="binding site" evidence="9">
    <location>
        <position position="178"/>
    </location>
    <ligand>
        <name>ATP</name>
        <dbReference type="ChEBI" id="CHEBI:30616"/>
    </ligand>
</feature>
<evidence type="ECO:0000256" key="7">
    <source>
        <dbReference type="ARBA" id="ARBA00022958"/>
    </source>
</evidence>
<dbReference type="GO" id="GO:0004747">
    <property type="term" value="F:ribokinase activity"/>
    <property type="evidence" value="ECO:0007669"/>
    <property type="project" value="UniProtKB-UniRule"/>
</dbReference>
<gene>
    <name evidence="9" type="primary">rbsK</name>
    <name evidence="11" type="ORF">SAMN04487834_10293</name>
</gene>
<feature type="binding site" evidence="9">
    <location>
        <position position="244"/>
    </location>
    <ligand>
        <name>substrate</name>
    </ligand>
</feature>
<dbReference type="PRINTS" id="PR00990">
    <property type="entry name" value="RIBOKINASE"/>
</dbReference>
<feature type="binding site" evidence="9">
    <location>
        <position position="274"/>
    </location>
    <ligand>
        <name>K(+)</name>
        <dbReference type="ChEBI" id="CHEBI:29103"/>
    </ligand>
</feature>
<evidence type="ECO:0000256" key="9">
    <source>
        <dbReference type="HAMAP-Rule" id="MF_01987"/>
    </source>
</evidence>
<evidence type="ECO:0000259" key="10">
    <source>
        <dbReference type="Pfam" id="PF00294"/>
    </source>
</evidence>
<dbReference type="InterPro" id="IPR011877">
    <property type="entry name" value="Ribokinase"/>
</dbReference>
<reference evidence="12" key="1">
    <citation type="submission" date="2016-10" db="EMBL/GenBank/DDBJ databases">
        <authorList>
            <person name="Varghese N."/>
        </authorList>
    </citation>
    <scope>NUCLEOTIDE SEQUENCE [LARGE SCALE GENOMIC DNA]</scope>
    <source>
        <strain evidence="12">DSM 20406</strain>
    </source>
</reference>
<feature type="binding site" evidence="9">
    <location>
        <begin position="212"/>
        <end position="217"/>
    </location>
    <ligand>
        <name>ATP</name>
        <dbReference type="ChEBI" id="CHEBI:30616"/>
    </ligand>
</feature>
<evidence type="ECO:0000256" key="4">
    <source>
        <dbReference type="ARBA" id="ARBA00022777"/>
    </source>
</evidence>
<keyword evidence="5 9" id="KW-0067">ATP-binding</keyword>
<feature type="binding site" evidence="9">
    <location>
        <begin position="38"/>
        <end position="42"/>
    </location>
    <ligand>
        <name>substrate</name>
    </ligand>
</feature>
<comment type="catalytic activity">
    <reaction evidence="9">
        <text>D-ribose + ATP = D-ribose 5-phosphate + ADP + H(+)</text>
        <dbReference type="Rhea" id="RHEA:13697"/>
        <dbReference type="ChEBI" id="CHEBI:15378"/>
        <dbReference type="ChEBI" id="CHEBI:30616"/>
        <dbReference type="ChEBI" id="CHEBI:47013"/>
        <dbReference type="ChEBI" id="CHEBI:78346"/>
        <dbReference type="ChEBI" id="CHEBI:456216"/>
        <dbReference type="EC" id="2.7.1.15"/>
    </reaction>
</comment>
<dbReference type="HAMAP" id="MF_01987">
    <property type="entry name" value="Ribokinase"/>
    <property type="match status" value="1"/>
</dbReference>
<feature type="binding site" evidence="9">
    <location>
        <position position="279"/>
    </location>
    <ligand>
        <name>K(+)</name>
        <dbReference type="ChEBI" id="CHEBI:29103"/>
    </ligand>
</feature>
<comment type="function">
    <text evidence="9">Catalyzes the phosphorylation of ribose at O-5 in a reaction requiring ATP and magnesium. The resulting D-ribose-5-phosphate can then be used either for sythesis of nucleotides, histidine, and tryptophan, or as a component of the pentose phosphate pathway.</text>
</comment>
<evidence type="ECO:0000313" key="11">
    <source>
        <dbReference type="EMBL" id="SEI85797.1"/>
    </source>
</evidence>
<evidence type="ECO:0000256" key="3">
    <source>
        <dbReference type="ARBA" id="ARBA00022741"/>
    </source>
</evidence>
<dbReference type="RefSeq" id="WP_074732193.1">
    <property type="nucleotide sequence ID" value="NZ_FNYK01000029.1"/>
</dbReference>
<evidence type="ECO:0000313" key="12">
    <source>
        <dbReference type="Proteomes" id="UP000183028"/>
    </source>
</evidence>
<feature type="domain" description="Carbohydrate kinase PfkB" evidence="10">
    <location>
        <begin position="2"/>
        <end position="286"/>
    </location>
</feature>
<feature type="binding site" evidence="9">
    <location>
        <begin position="10"/>
        <end position="12"/>
    </location>
    <ligand>
        <name>substrate</name>
    </ligand>
</feature>
<keyword evidence="12" id="KW-1185">Reference proteome</keyword>
<keyword evidence="9" id="KW-0963">Cytoplasm</keyword>
<evidence type="ECO:0000256" key="8">
    <source>
        <dbReference type="ARBA" id="ARBA00023277"/>
    </source>
</evidence>
<evidence type="ECO:0000256" key="6">
    <source>
        <dbReference type="ARBA" id="ARBA00022842"/>
    </source>
</evidence>
<evidence type="ECO:0000256" key="1">
    <source>
        <dbReference type="ARBA" id="ARBA00022679"/>
    </source>
</evidence>
<feature type="binding site" evidence="9">
    <location>
        <begin position="243"/>
        <end position="244"/>
    </location>
    <ligand>
        <name>ATP</name>
        <dbReference type="ChEBI" id="CHEBI:30616"/>
    </ligand>
</feature>
<sequence length="410" mass="45625">MKVLCFGSMNIDESYLMDHFVRPGETQSALTCTRSLGGKGFNQALAIAKAGGEVIMAGCIGSDGYAFKEVLEQYDCTTQFIKEVNQPTGHAFIQVADGENAIVLNSGANYAIDDSFIDEVLSVMHAGDMILLQNEINAIDKIIKKAHERKLKIILNAAPMSEAVNHYPLEYIDLLIVNVSEAQQLAKCMTSNLEELMEALENKFSNHDILLTVGKQGSYYLSEGKRKYVGAFACHVVDTTGAGDTYIGYFLACIMANKSIEEAMQIASLAAACCCEKRGAAKAIPTGEELKKAYIIRQAVNLPVFEGKSVTYHKGEFGKNIPQFDEPTKAYVYRFYKLGLFDEDYYKHFKKMGVKAIEDMDLLECVTMLTFYMREERVHTALMAHAIENGKFKALADHLQELIRLEDTHD</sequence>
<accession>A0A1H6U867</accession>
<dbReference type="PANTHER" id="PTHR10584:SF166">
    <property type="entry name" value="RIBOKINASE"/>
    <property type="match status" value="1"/>
</dbReference>
<evidence type="ECO:0000256" key="2">
    <source>
        <dbReference type="ARBA" id="ARBA00022723"/>
    </source>
</evidence>
<keyword evidence="8 9" id="KW-0119">Carbohydrate metabolism</keyword>
<dbReference type="STRING" id="322505.SAMN04487836_1474"/>
<comment type="similarity">
    <text evidence="9">Belongs to the carbohydrate kinase PfkB family. Ribokinase subfamily.</text>
</comment>